<proteinExistence type="predicted"/>
<evidence type="ECO:0000313" key="1">
    <source>
        <dbReference type="EMBL" id="GGK08405.1"/>
    </source>
</evidence>
<evidence type="ECO:0000313" key="2">
    <source>
        <dbReference type="Proteomes" id="UP000660265"/>
    </source>
</evidence>
<organism evidence="1 2">
    <name type="scientific">Streptomyces camponoticapitis</name>
    <dbReference type="NCBI Taxonomy" id="1616125"/>
    <lineage>
        <taxon>Bacteria</taxon>
        <taxon>Bacillati</taxon>
        <taxon>Actinomycetota</taxon>
        <taxon>Actinomycetes</taxon>
        <taxon>Kitasatosporales</taxon>
        <taxon>Streptomycetaceae</taxon>
        <taxon>Streptomyces</taxon>
    </lineage>
</organism>
<dbReference type="Proteomes" id="UP000660265">
    <property type="component" value="Unassembled WGS sequence"/>
</dbReference>
<gene>
    <name evidence="1" type="ORF">GCM10011583_45510</name>
</gene>
<comment type="caution">
    <text evidence="1">The sequence shown here is derived from an EMBL/GenBank/DDBJ whole genome shotgun (WGS) entry which is preliminary data.</text>
</comment>
<dbReference type="RefSeq" id="WP_229701038.1">
    <property type="nucleotide sequence ID" value="NZ_BMMV01000015.1"/>
</dbReference>
<reference evidence="2" key="1">
    <citation type="journal article" date="2019" name="Int. J. Syst. Evol. Microbiol.">
        <title>The Global Catalogue of Microorganisms (GCM) 10K type strain sequencing project: providing services to taxonomists for standard genome sequencing and annotation.</title>
        <authorList>
            <consortium name="The Broad Institute Genomics Platform"/>
            <consortium name="The Broad Institute Genome Sequencing Center for Infectious Disease"/>
            <person name="Wu L."/>
            <person name="Ma J."/>
        </authorList>
    </citation>
    <scope>NUCLEOTIDE SEQUENCE [LARGE SCALE GENOMIC DNA]</scope>
    <source>
        <strain evidence="2">CGMCC 4.7275</strain>
    </source>
</reference>
<dbReference type="Pfam" id="PF19372">
    <property type="entry name" value="DUF5947"/>
    <property type="match status" value="1"/>
</dbReference>
<accession>A0ABQ2EE75</accession>
<dbReference type="EMBL" id="BMMV01000015">
    <property type="protein sequence ID" value="GGK08405.1"/>
    <property type="molecule type" value="Genomic_DNA"/>
</dbReference>
<keyword evidence="2" id="KW-1185">Reference proteome</keyword>
<dbReference type="InterPro" id="IPR045991">
    <property type="entry name" value="DUF5947"/>
</dbReference>
<name>A0ABQ2EE75_9ACTN</name>
<sequence length="252" mass="26969">MSAPRGRTVSPVAALLRVSRNRPEPAAGERCEMCAAPIGEEHQHVVNLESRSLMCGCRACYLLFTDEGARLRYRAVPDRYLRFDGLPLDARTWDELQIPVGLAFLFRNSVQERTIAFYPGPAGATESELPLDAWATIVEANPELAVLRPDVEALLVRRTAAGGGGGGRESVASCHLVPIDACYELVGRLRTLWRGFDGGQEAHAAMDAFFEHVEGRSRPADYVPAAVNSSVPAAVDASATTVHGSSPAGGAS</sequence>
<protein>
    <submittedName>
        <fullName evidence="1">Uncharacterized protein</fullName>
    </submittedName>
</protein>